<protein>
    <submittedName>
        <fullName evidence="4">Peptidase</fullName>
    </submittedName>
</protein>
<dbReference type="Pfam" id="PF00326">
    <property type="entry name" value="Peptidase_S9"/>
    <property type="match status" value="1"/>
</dbReference>
<feature type="signal peptide" evidence="1">
    <location>
        <begin position="1"/>
        <end position="18"/>
    </location>
</feature>
<organism evidence="4 5">
    <name type="scientific">Anaeromyxobacter oryzae</name>
    <dbReference type="NCBI Taxonomy" id="2918170"/>
    <lineage>
        <taxon>Bacteria</taxon>
        <taxon>Pseudomonadati</taxon>
        <taxon>Myxococcota</taxon>
        <taxon>Myxococcia</taxon>
        <taxon>Myxococcales</taxon>
        <taxon>Cystobacterineae</taxon>
        <taxon>Anaeromyxobacteraceae</taxon>
        <taxon>Anaeromyxobacter</taxon>
    </lineage>
</organism>
<sequence>MPLPLLALLAAASAPAVTAPGAPLDPFLVAWAETRGYRAGRPSAVQLTPDGRAALFLRSGPRGRVQALHETDLATGATRELAGGEGSAPSPDEAARLERERIQARGITHFRLSPDGARVLYVLGGQLHVLERAGGKDAVLAEAAGALDPRFSPDGKAIAFVKDRDLHVLDLASGKARRLTQARTPEISNGLAEFVAQEEMGRDAGYWWSPDGRLLAYAEVDEAPVEKRTLCDPAFPARPCPTLAYPRAGTPNAVVRLFVVPAAGGKPVQVRWDAARFPYVAAVRWDDGGPLAVLVQERAQHVEQLLAADPRTGETRLLLEERDLAWLNLWAGMPRFLKDGRFWWVTERNGGPEVELRGRDGARLETAVPRETGYADAGGLDGDALVFVAAPDPTREEVWRVRPGEAPERLALGDGAPALHALVLPERGGGVVADTTTSLRRLPRTAVYDARGQKLADLPSVAEEPYAVPTTELRKVGPGDGLWTAVLRPRALGAVEKLPVVVEVYGGPGHLMVQPRPLLAEQWLADQGFLVVLVDGRGTPRRGRAFERAIRGDFSGAPLADQVAALQALAAELPALDLSRVGITGWSFGGYLSALAVLARPDVFRAAAAGAPVVDWREYDTHYTERYLGIPPADAAAYEHSGLLPLAPGLSRPLLLLHGTADDNVYLSHSLALADALFRAGRPFQLVPIAGATHMTPDPLTQARRWQLTAAFFADALGAVRPGPQGPQASLAH</sequence>
<dbReference type="InterPro" id="IPR002469">
    <property type="entry name" value="Peptidase_S9B_N"/>
</dbReference>
<evidence type="ECO:0000256" key="1">
    <source>
        <dbReference type="SAM" id="SignalP"/>
    </source>
</evidence>
<dbReference type="Proteomes" id="UP001162891">
    <property type="component" value="Chromosome"/>
</dbReference>
<evidence type="ECO:0000313" key="5">
    <source>
        <dbReference type="Proteomes" id="UP001162891"/>
    </source>
</evidence>
<evidence type="ECO:0000259" key="2">
    <source>
        <dbReference type="Pfam" id="PF00326"/>
    </source>
</evidence>
<evidence type="ECO:0000313" key="4">
    <source>
        <dbReference type="EMBL" id="BDG06255.1"/>
    </source>
</evidence>
<gene>
    <name evidence="4" type="ORF">AMOR_52510</name>
</gene>
<feature type="domain" description="Dipeptidylpeptidase IV N-terminal" evidence="3">
    <location>
        <begin position="146"/>
        <end position="402"/>
    </location>
</feature>
<name>A0ABN6N2L6_9BACT</name>
<dbReference type="RefSeq" id="WP_248355694.1">
    <property type="nucleotide sequence ID" value="NZ_AP025591.1"/>
</dbReference>
<accession>A0ABN6N2L6</accession>
<keyword evidence="5" id="KW-1185">Reference proteome</keyword>
<feature type="chain" id="PRO_5047085153" evidence="1">
    <location>
        <begin position="19"/>
        <end position="733"/>
    </location>
</feature>
<dbReference type="EMBL" id="AP025591">
    <property type="protein sequence ID" value="BDG06255.1"/>
    <property type="molecule type" value="Genomic_DNA"/>
</dbReference>
<keyword evidence="1" id="KW-0732">Signal</keyword>
<reference evidence="5" key="1">
    <citation type="journal article" date="2022" name="Int. J. Syst. Evol. Microbiol.">
        <title>Anaeromyxobacter oryzae sp. nov., Anaeromyxobacter diazotrophicus sp. nov. and Anaeromyxobacter paludicola sp. nov., isolated from paddy soils.</title>
        <authorList>
            <person name="Itoh H."/>
            <person name="Xu Z."/>
            <person name="Mise K."/>
            <person name="Masuda Y."/>
            <person name="Ushijima N."/>
            <person name="Hayakawa C."/>
            <person name="Shiratori Y."/>
            <person name="Senoo K."/>
        </authorList>
    </citation>
    <scope>NUCLEOTIDE SEQUENCE [LARGE SCALE GENOMIC DNA]</scope>
    <source>
        <strain evidence="5">Red232</strain>
    </source>
</reference>
<dbReference type="InterPro" id="IPR050278">
    <property type="entry name" value="Serine_Prot_S9B/DPPIV"/>
</dbReference>
<evidence type="ECO:0000259" key="3">
    <source>
        <dbReference type="Pfam" id="PF00930"/>
    </source>
</evidence>
<dbReference type="Pfam" id="PF00930">
    <property type="entry name" value="DPPIV_N"/>
    <property type="match status" value="1"/>
</dbReference>
<dbReference type="SUPFAM" id="SSF53474">
    <property type="entry name" value="alpha/beta-Hydrolases"/>
    <property type="match status" value="1"/>
</dbReference>
<feature type="domain" description="Peptidase S9 prolyl oligopeptidase catalytic" evidence="2">
    <location>
        <begin position="522"/>
        <end position="718"/>
    </location>
</feature>
<dbReference type="PANTHER" id="PTHR11731">
    <property type="entry name" value="PROTEASE FAMILY S9B,C DIPEPTIDYL-PEPTIDASE IV-RELATED"/>
    <property type="match status" value="1"/>
</dbReference>
<dbReference type="InterPro" id="IPR029058">
    <property type="entry name" value="AB_hydrolase_fold"/>
</dbReference>
<dbReference type="SUPFAM" id="SSF82171">
    <property type="entry name" value="DPP6 N-terminal domain-like"/>
    <property type="match status" value="1"/>
</dbReference>
<dbReference type="Gene3D" id="2.140.10.30">
    <property type="entry name" value="Dipeptidylpeptidase IV, N-terminal domain"/>
    <property type="match status" value="1"/>
</dbReference>
<dbReference type="Gene3D" id="3.40.50.1820">
    <property type="entry name" value="alpha/beta hydrolase"/>
    <property type="match status" value="1"/>
</dbReference>
<dbReference type="PANTHER" id="PTHR11731:SF193">
    <property type="entry name" value="DIPEPTIDYL PEPTIDASE 9"/>
    <property type="match status" value="1"/>
</dbReference>
<dbReference type="InterPro" id="IPR001375">
    <property type="entry name" value="Peptidase_S9_cat"/>
</dbReference>
<proteinExistence type="predicted"/>